<sequence>MQYQSAPRPHARFNNFHGPKRQLVGHQVQPAWKPNAAAAHRQAEASGSKIFLSQLPTDVGEKDVEELFRKTVGPVKDCFLIFNSQGNSKGMAVVSFAKSTDAASAKAKYHGKIVDGRKPLKIEIVTDEVPSPTAGGAQPAASQPLTLLQRLGGLAAVTSPAPTAGPAPQARPLNHLLPTGAPRNHILVPKTRVPGRPFVPVPVSMPVMAPRRRTTVKKGPKRLQKKPLSAAELDQEMEEYRKDALGEVEMST</sequence>
<organism evidence="5 6">
    <name type="scientific">Ephemerocybe angulata</name>
    <dbReference type="NCBI Taxonomy" id="980116"/>
    <lineage>
        <taxon>Eukaryota</taxon>
        <taxon>Fungi</taxon>
        <taxon>Dikarya</taxon>
        <taxon>Basidiomycota</taxon>
        <taxon>Agaricomycotina</taxon>
        <taxon>Agaricomycetes</taxon>
        <taxon>Agaricomycetidae</taxon>
        <taxon>Agaricales</taxon>
        <taxon>Agaricineae</taxon>
        <taxon>Psathyrellaceae</taxon>
        <taxon>Ephemerocybe</taxon>
    </lineage>
</organism>
<dbReference type="OrthoDB" id="346839at2759"/>
<protein>
    <recommendedName>
        <fullName evidence="4">RRM domain-containing protein</fullName>
    </recommendedName>
</protein>
<accession>A0A8H6HCU8</accession>
<dbReference type="InterPro" id="IPR051229">
    <property type="entry name" value="ALYREF_mRNA_export"/>
</dbReference>
<name>A0A8H6HCU8_9AGAR</name>
<dbReference type="Pfam" id="PF00076">
    <property type="entry name" value="RRM_1"/>
    <property type="match status" value="1"/>
</dbReference>
<evidence type="ECO:0000256" key="3">
    <source>
        <dbReference type="SAM" id="MobiDB-lite"/>
    </source>
</evidence>
<feature type="compositionally biased region" description="Basic residues" evidence="3">
    <location>
        <begin position="211"/>
        <end position="225"/>
    </location>
</feature>
<dbReference type="GO" id="GO:0005634">
    <property type="term" value="C:nucleus"/>
    <property type="evidence" value="ECO:0007669"/>
    <property type="project" value="TreeGrafter"/>
</dbReference>
<dbReference type="InterPro" id="IPR000504">
    <property type="entry name" value="RRM_dom"/>
</dbReference>
<dbReference type="Proteomes" id="UP000521943">
    <property type="component" value="Unassembled WGS sequence"/>
</dbReference>
<dbReference type="PROSITE" id="PS50102">
    <property type="entry name" value="RRM"/>
    <property type="match status" value="1"/>
</dbReference>
<reference evidence="5 6" key="1">
    <citation type="submission" date="2020-07" db="EMBL/GenBank/DDBJ databases">
        <title>Comparative genomics of pyrophilous fungi reveals a link between fire events and developmental genes.</title>
        <authorList>
            <consortium name="DOE Joint Genome Institute"/>
            <person name="Steindorff A.S."/>
            <person name="Carver A."/>
            <person name="Calhoun S."/>
            <person name="Stillman K."/>
            <person name="Liu H."/>
            <person name="Lipzen A."/>
            <person name="Pangilinan J."/>
            <person name="Labutti K."/>
            <person name="Bruns T.D."/>
            <person name="Grigoriev I.V."/>
        </authorList>
    </citation>
    <scope>NUCLEOTIDE SEQUENCE [LARGE SCALE GENOMIC DNA]</scope>
    <source>
        <strain evidence="5 6">CBS 144469</strain>
    </source>
</reference>
<dbReference type="InterPro" id="IPR035979">
    <property type="entry name" value="RBD_domain_sf"/>
</dbReference>
<keyword evidence="6" id="KW-1185">Reference proteome</keyword>
<keyword evidence="1 2" id="KW-0694">RNA-binding</keyword>
<dbReference type="InterPro" id="IPR012677">
    <property type="entry name" value="Nucleotide-bd_a/b_plait_sf"/>
</dbReference>
<feature type="region of interest" description="Disordered" evidence="3">
    <location>
        <begin position="211"/>
        <end position="230"/>
    </location>
</feature>
<dbReference type="SMART" id="SM00360">
    <property type="entry name" value="RRM"/>
    <property type="match status" value="1"/>
</dbReference>
<feature type="domain" description="RRM" evidence="4">
    <location>
        <begin position="48"/>
        <end position="127"/>
    </location>
</feature>
<evidence type="ECO:0000313" key="5">
    <source>
        <dbReference type="EMBL" id="KAF6744705.1"/>
    </source>
</evidence>
<comment type="caution">
    <text evidence="5">The sequence shown here is derived from an EMBL/GenBank/DDBJ whole genome shotgun (WGS) entry which is preliminary data.</text>
</comment>
<gene>
    <name evidence="5" type="ORF">DFP72DRAFT_64560</name>
</gene>
<dbReference type="GO" id="GO:0003729">
    <property type="term" value="F:mRNA binding"/>
    <property type="evidence" value="ECO:0007669"/>
    <property type="project" value="TreeGrafter"/>
</dbReference>
<evidence type="ECO:0000256" key="1">
    <source>
        <dbReference type="ARBA" id="ARBA00022884"/>
    </source>
</evidence>
<evidence type="ECO:0000313" key="6">
    <source>
        <dbReference type="Proteomes" id="UP000521943"/>
    </source>
</evidence>
<dbReference type="PANTHER" id="PTHR19965:SF35">
    <property type="entry name" value="RNA ANNEALING PROTEIN YRA1"/>
    <property type="match status" value="1"/>
</dbReference>
<dbReference type="Gene3D" id="3.30.70.330">
    <property type="match status" value="1"/>
</dbReference>
<proteinExistence type="predicted"/>
<dbReference type="EMBL" id="JACGCI010000115">
    <property type="protein sequence ID" value="KAF6744705.1"/>
    <property type="molecule type" value="Genomic_DNA"/>
</dbReference>
<evidence type="ECO:0000256" key="2">
    <source>
        <dbReference type="PROSITE-ProRule" id="PRU00176"/>
    </source>
</evidence>
<dbReference type="SUPFAM" id="SSF54928">
    <property type="entry name" value="RNA-binding domain, RBD"/>
    <property type="match status" value="1"/>
</dbReference>
<evidence type="ECO:0000259" key="4">
    <source>
        <dbReference type="PROSITE" id="PS50102"/>
    </source>
</evidence>
<dbReference type="PANTHER" id="PTHR19965">
    <property type="entry name" value="RNA AND EXPORT FACTOR BINDING PROTEIN"/>
    <property type="match status" value="1"/>
</dbReference>
<dbReference type="AlphaFoldDB" id="A0A8H6HCU8"/>